<dbReference type="PROSITE" id="PS50851">
    <property type="entry name" value="CHEW"/>
    <property type="match status" value="1"/>
</dbReference>
<proteinExistence type="predicted"/>
<dbReference type="Gene3D" id="2.40.50.180">
    <property type="entry name" value="CheA-289, Domain 4"/>
    <property type="match status" value="1"/>
</dbReference>
<protein>
    <submittedName>
        <fullName evidence="2">Chemotaxis protein CheW</fullName>
    </submittedName>
</protein>
<evidence type="ECO:0000313" key="2">
    <source>
        <dbReference type="EMBL" id="MCF6137129.1"/>
    </source>
</evidence>
<feature type="domain" description="CheW-like" evidence="1">
    <location>
        <begin position="10"/>
        <end position="150"/>
    </location>
</feature>
<dbReference type="PANTHER" id="PTHR22617">
    <property type="entry name" value="CHEMOTAXIS SENSOR HISTIDINE KINASE-RELATED"/>
    <property type="match status" value="1"/>
</dbReference>
<dbReference type="Proteomes" id="UP001649381">
    <property type="component" value="Unassembled WGS sequence"/>
</dbReference>
<gene>
    <name evidence="2" type="ORF">L2716_05245</name>
</gene>
<comment type="caution">
    <text evidence="2">The sequence shown here is derived from an EMBL/GenBank/DDBJ whole genome shotgun (WGS) entry which is preliminary data.</text>
</comment>
<dbReference type="RefSeq" id="WP_236332456.1">
    <property type="nucleotide sequence ID" value="NZ_JAKIJS010000001.1"/>
</dbReference>
<organism evidence="2 3">
    <name type="scientific">Pseudalkalibacillus berkeleyi</name>
    <dbReference type="NCBI Taxonomy" id="1069813"/>
    <lineage>
        <taxon>Bacteria</taxon>
        <taxon>Bacillati</taxon>
        <taxon>Bacillota</taxon>
        <taxon>Bacilli</taxon>
        <taxon>Bacillales</taxon>
        <taxon>Fictibacillaceae</taxon>
        <taxon>Pseudalkalibacillus</taxon>
    </lineage>
</organism>
<dbReference type="Gene3D" id="2.30.30.40">
    <property type="entry name" value="SH3 Domains"/>
    <property type="match status" value="1"/>
</dbReference>
<dbReference type="SUPFAM" id="SSF50341">
    <property type="entry name" value="CheW-like"/>
    <property type="match status" value="1"/>
</dbReference>
<dbReference type="InterPro" id="IPR036061">
    <property type="entry name" value="CheW-like_dom_sf"/>
</dbReference>
<evidence type="ECO:0000259" key="1">
    <source>
        <dbReference type="PROSITE" id="PS50851"/>
    </source>
</evidence>
<dbReference type="InterPro" id="IPR039315">
    <property type="entry name" value="CheW"/>
</dbReference>
<dbReference type="SMART" id="SM00260">
    <property type="entry name" value="CheW"/>
    <property type="match status" value="1"/>
</dbReference>
<dbReference type="CDD" id="cd00732">
    <property type="entry name" value="CheW"/>
    <property type="match status" value="1"/>
</dbReference>
<accession>A0ABS9GZR1</accession>
<dbReference type="PANTHER" id="PTHR22617:SF23">
    <property type="entry name" value="CHEMOTAXIS PROTEIN CHEW"/>
    <property type="match status" value="1"/>
</dbReference>
<dbReference type="InterPro" id="IPR002545">
    <property type="entry name" value="CheW-lke_dom"/>
</dbReference>
<dbReference type="EMBL" id="JAKIJS010000001">
    <property type="protein sequence ID" value="MCF6137129.1"/>
    <property type="molecule type" value="Genomic_DNA"/>
</dbReference>
<dbReference type="Pfam" id="PF01584">
    <property type="entry name" value="CheW"/>
    <property type="match status" value="1"/>
</dbReference>
<keyword evidence="3" id="KW-1185">Reference proteome</keyword>
<reference evidence="2 3" key="1">
    <citation type="submission" date="2022-01" db="EMBL/GenBank/DDBJ databases">
        <title>Alkalihalobacillus sp. EGI L200015, a novel bacterium isolated from a salt lake sediment.</title>
        <authorList>
            <person name="Gao L."/>
            <person name="Fang B.-Z."/>
            <person name="Li W.-J."/>
        </authorList>
    </citation>
    <scope>NUCLEOTIDE SEQUENCE [LARGE SCALE GENOMIC DNA]</scope>
    <source>
        <strain evidence="2 3">KCTC 12718</strain>
    </source>
</reference>
<sequence length="161" mass="18217">MSELKTVETEMKAIVFQLMDEEYGVDVHQVRSIERMQEITRVPRTPSFVKGVINLRGIVTPVIDLRSRFDLEESEHTEETRIIIVNANDIEVGMIVDAANDVIDVPVNAVEQAPKVVGGVDAEYLDGVAKLEKRLLILLNLEKVLNPEEMDSLRNFKEQSE</sequence>
<evidence type="ECO:0000313" key="3">
    <source>
        <dbReference type="Proteomes" id="UP001649381"/>
    </source>
</evidence>
<name>A0ABS9GZR1_9BACL</name>